<evidence type="ECO:0000313" key="4">
    <source>
        <dbReference type="RefSeq" id="XP_031527519.1"/>
    </source>
</evidence>
<feature type="compositionally biased region" description="Basic and acidic residues" evidence="1">
    <location>
        <begin position="1"/>
        <end position="18"/>
    </location>
</feature>
<protein>
    <submittedName>
        <fullName evidence="4">MAGE domain-containing protein MAGEA13P</fullName>
    </submittedName>
</protein>
<dbReference type="SMART" id="SM01392">
    <property type="entry name" value="MAGE_N"/>
    <property type="match status" value="1"/>
</dbReference>
<dbReference type="InterPro" id="IPR002190">
    <property type="entry name" value="MHD_dom"/>
</dbReference>
<dbReference type="InterPro" id="IPR041899">
    <property type="entry name" value="MAGE_WH2"/>
</dbReference>
<dbReference type="InterPro" id="IPR041898">
    <property type="entry name" value="MAGE_WH1"/>
</dbReference>
<keyword evidence="3" id="KW-1185">Reference proteome</keyword>
<evidence type="ECO:0000256" key="1">
    <source>
        <dbReference type="SAM" id="MobiDB-lite"/>
    </source>
</evidence>
<dbReference type="Proteomes" id="UP001652581">
    <property type="component" value="Chromosome X"/>
</dbReference>
<dbReference type="PANTHER" id="PTHR11736">
    <property type="entry name" value="MELANOMA-ASSOCIATED ANTIGEN MAGE ANTIGEN"/>
    <property type="match status" value="1"/>
</dbReference>
<dbReference type="PROSITE" id="PS50838">
    <property type="entry name" value="MAGE"/>
    <property type="match status" value="1"/>
</dbReference>
<name>A0A6J3A1D0_VICPA</name>
<dbReference type="InterPro" id="IPR021072">
    <property type="entry name" value="MAGE_N"/>
</dbReference>
<feature type="domain" description="MAGE" evidence="2">
    <location>
        <begin position="120"/>
        <end position="319"/>
    </location>
</feature>
<proteinExistence type="predicted"/>
<reference evidence="4" key="1">
    <citation type="submission" date="2025-08" db="UniProtKB">
        <authorList>
            <consortium name="RefSeq"/>
        </authorList>
    </citation>
    <scope>IDENTIFICATION</scope>
</reference>
<dbReference type="AlphaFoldDB" id="A0A6J3A1D0"/>
<dbReference type="InterPro" id="IPR037445">
    <property type="entry name" value="MAGE"/>
</dbReference>
<dbReference type="KEGG" id="vpc:102530491"/>
<dbReference type="GeneID" id="102530491"/>
<gene>
    <name evidence="4" type="primary">LOC102530491</name>
</gene>
<dbReference type="Pfam" id="PF01454">
    <property type="entry name" value="MAGE"/>
    <property type="match status" value="1"/>
</dbReference>
<dbReference type="GO" id="GO:0000122">
    <property type="term" value="P:negative regulation of transcription by RNA polymerase II"/>
    <property type="evidence" value="ECO:0007669"/>
    <property type="project" value="TreeGrafter"/>
</dbReference>
<organism evidence="3 4">
    <name type="scientific">Vicugna pacos</name>
    <name type="common">Alpaca</name>
    <name type="synonym">Lama pacos</name>
    <dbReference type="NCBI Taxonomy" id="30538"/>
    <lineage>
        <taxon>Eukaryota</taxon>
        <taxon>Metazoa</taxon>
        <taxon>Chordata</taxon>
        <taxon>Craniata</taxon>
        <taxon>Vertebrata</taxon>
        <taxon>Euteleostomi</taxon>
        <taxon>Mammalia</taxon>
        <taxon>Eutheria</taxon>
        <taxon>Laurasiatheria</taxon>
        <taxon>Artiodactyla</taxon>
        <taxon>Tylopoda</taxon>
        <taxon>Camelidae</taxon>
        <taxon>Vicugna</taxon>
    </lineage>
</organism>
<feature type="compositionally biased region" description="Low complexity" evidence="1">
    <location>
        <begin position="39"/>
        <end position="54"/>
    </location>
</feature>
<feature type="region of interest" description="Disordered" evidence="1">
    <location>
        <begin position="323"/>
        <end position="356"/>
    </location>
</feature>
<feature type="compositionally biased region" description="Low complexity" evidence="1">
    <location>
        <begin position="84"/>
        <end position="96"/>
    </location>
</feature>
<accession>A0A6J3A1D0</accession>
<dbReference type="Gene3D" id="1.10.10.1210">
    <property type="entry name" value="MAGE homology domain, winged helix WH2 motif"/>
    <property type="match status" value="1"/>
</dbReference>
<evidence type="ECO:0000259" key="2">
    <source>
        <dbReference type="PROSITE" id="PS50838"/>
    </source>
</evidence>
<dbReference type="RefSeq" id="XP_031527519.1">
    <property type="nucleotide sequence ID" value="XM_031671659.2"/>
</dbReference>
<dbReference type="FunFam" id="1.10.10.1200:FF:000007">
    <property type="entry name" value="Melanoma-associated antigen C2"/>
    <property type="match status" value="1"/>
</dbReference>
<dbReference type="GO" id="GO:0005634">
    <property type="term" value="C:nucleus"/>
    <property type="evidence" value="ECO:0007669"/>
    <property type="project" value="TreeGrafter"/>
</dbReference>
<dbReference type="Gene3D" id="1.10.10.1200">
    <property type="entry name" value="MAGE homology domain, winged helix WH1 motif"/>
    <property type="match status" value="1"/>
</dbReference>
<feature type="region of interest" description="Disordered" evidence="1">
    <location>
        <begin position="1"/>
        <end position="117"/>
    </location>
</feature>
<evidence type="ECO:0000313" key="3">
    <source>
        <dbReference type="Proteomes" id="UP001652581"/>
    </source>
</evidence>
<dbReference type="Pfam" id="PF12440">
    <property type="entry name" value="MAGE_N"/>
    <property type="match status" value="1"/>
</dbReference>
<feature type="compositionally biased region" description="Low complexity" evidence="1">
    <location>
        <begin position="337"/>
        <end position="356"/>
    </location>
</feature>
<dbReference type="FunCoup" id="A0A6J3A1D0">
    <property type="interactions" value="71"/>
</dbReference>
<sequence length="356" mass="38889">MSLNQKSEHCKLEEDVQAPKEAQSLEGVQAPVAEEEEATAAAAAAATSAPSSSSLTPVIPGPPEEVPAAEALQPLQGPQRACLSPTATTATPSSQSDENPRSQEEEGPSTSQAPLDPEVLNMRVAKLMEYLSVKYTTKEPVTKAEMLMNVIREDKDHFPVIFKKVCECMEVVLGIEVKEVDPASHTYAIVRALDLTYDGMLSDDQGFPKTGFLILLLGMIFMEGNCVPEEKLWDMLSMMRVYPGQEDLVYGEPRKLATQELVKEQYLEYRQVPNSDPPSYEFLWGPRAYAETSKMKILKFFARVSGTDLTSLPSWFEEALRDEEERAQASAASGDDTPAVASASSSTTSSSPPSPE</sequence>
<dbReference type="SMART" id="SM01373">
    <property type="entry name" value="MAGE"/>
    <property type="match status" value="1"/>
</dbReference>
<dbReference type="FunFam" id="1.10.10.1210:FF:000001">
    <property type="entry name" value="melanoma-associated antigen D1"/>
    <property type="match status" value="1"/>
</dbReference>
<dbReference type="InParanoid" id="A0A6J3A1D0"/>
<dbReference type="PANTHER" id="PTHR11736:SF159">
    <property type="entry name" value="MAGE DOMAIN-CONTAINING PROTEIN"/>
    <property type="match status" value="1"/>
</dbReference>